<proteinExistence type="predicted"/>
<dbReference type="AlphaFoldDB" id="A0A2J6SQC7"/>
<accession>A0A2J6SQC7</accession>
<dbReference type="Proteomes" id="UP000235371">
    <property type="component" value="Unassembled WGS sequence"/>
</dbReference>
<evidence type="ECO:0000313" key="1">
    <source>
        <dbReference type="EMBL" id="PMD52974.1"/>
    </source>
</evidence>
<evidence type="ECO:0000313" key="2">
    <source>
        <dbReference type="Proteomes" id="UP000235371"/>
    </source>
</evidence>
<dbReference type="OrthoDB" id="5428890at2759"/>
<dbReference type="GeneID" id="36595498"/>
<dbReference type="InParanoid" id="A0A2J6SQC7"/>
<gene>
    <name evidence="1" type="ORF">K444DRAFT_668573</name>
</gene>
<keyword evidence="2" id="KW-1185">Reference proteome</keyword>
<sequence>MSVEMELQEVLLQELQDETKHPYSSLLKCAILTSIFGSKTAADFMKNANLWGGYFEYYTSECETAMSVGRLHWVVKTHQDIVRIVELLRDPSNSRESIKDKEKVRIVTTQPQVSDEVIYNAIDLAARLGFMTLIGSSEQVFRGGERCVTWDDGQLDTVLATEFSRTGVLEKEHVKLEKMFNARSLDRIGGLQIIWTSNLANHLRVQNDDKEVSIFHYASFLTSQKQSAVFPPGFIEETIRTLELLFPQFDDASNDWFRKKARKESLDANVIKCGQLAAEGRQIENFHFWRDRLIILKQVFDETEPRGLKRWWRDRRKPVQWYNFLAGCSIDCWDDLLLWGDPICGRCYAGL</sequence>
<reference evidence="1 2" key="1">
    <citation type="submission" date="2016-04" db="EMBL/GenBank/DDBJ databases">
        <title>A degradative enzymes factory behind the ericoid mycorrhizal symbiosis.</title>
        <authorList>
            <consortium name="DOE Joint Genome Institute"/>
            <person name="Martino E."/>
            <person name="Morin E."/>
            <person name="Grelet G."/>
            <person name="Kuo A."/>
            <person name="Kohler A."/>
            <person name="Daghino S."/>
            <person name="Barry K."/>
            <person name="Choi C."/>
            <person name="Cichocki N."/>
            <person name="Clum A."/>
            <person name="Copeland A."/>
            <person name="Hainaut M."/>
            <person name="Haridas S."/>
            <person name="Labutti K."/>
            <person name="Lindquist E."/>
            <person name="Lipzen A."/>
            <person name="Khouja H.-R."/>
            <person name="Murat C."/>
            <person name="Ohm R."/>
            <person name="Olson A."/>
            <person name="Spatafora J."/>
            <person name="Veneault-Fourrey C."/>
            <person name="Henrissat B."/>
            <person name="Grigoriev I."/>
            <person name="Martin F."/>
            <person name="Perotto S."/>
        </authorList>
    </citation>
    <scope>NUCLEOTIDE SEQUENCE [LARGE SCALE GENOMIC DNA]</scope>
    <source>
        <strain evidence="1 2">E</strain>
    </source>
</reference>
<dbReference type="EMBL" id="KZ613895">
    <property type="protein sequence ID" value="PMD52974.1"/>
    <property type="molecule type" value="Genomic_DNA"/>
</dbReference>
<protein>
    <submittedName>
        <fullName evidence="1">Uncharacterized protein</fullName>
    </submittedName>
</protein>
<name>A0A2J6SQC7_9HELO</name>
<organism evidence="1 2">
    <name type="scientific">Hyaloscypha bicolor E</name>
    <dbReference type="NCBI Taxonomy" id="1095630"/>
    <lineage>
        <taxon>Eukaryota</taxon>
        <taxon>Fungi</taxon>
        <taxon>Dikarya</taxon>
        <taxon>Ascomycota</taxon>
        <taxon>Pezizomycotina</taxon>
        <taxon>Leotiomycetes</taxon>
        <taxon>Helotiales</taxon>
        <taxon>Hyaloscyphaceae</taxon>
        <taxon>Hyaloscypha</taxon>
        <taxon>Hyaloscypha bicolor</taxon>
    </lineage>
</organism>
<dbReference type="RefSeq" id="XP_024729878.1">
    <property type="nucleotide sequence ID" value="XM_024887422.1"/>
</dbReference>